<sequence length="434" mass="44634">MKRGLRLTKKQKTEQAPPPQPKATRTSRYAPAPQAVPDMADEDGTDELDEASTGWQQTTVKLAGLTRMVTVVVWILVLAGPLLAFFAIAVASSSRATTATQTQSRADSAPSATGPSGFAELYVAAYLAAGEGTEDDLLPYYSEPVTFANEPGSRSASRVVTVAAEQVEKGYWSVTVAARVSAKNKAGKMTDRGMHYYRVGVQVSGTPEAGGTMEPSKPAKAPAQAAPSSSASGPAPASAAASPTPAGSASPAASGGPVPLYAATSLPAEVNAPASASHGALDYGSENGSRHDDAVSDTVSRFLSAYLTGRGELNRYVSPGLQVAAISPAPYESTLVTGLQDDAPEDEDEDDTVPQDGTQRHVLVSVSATTGGQDYLLSYALTLTTRDGRWEVASFDSAPALSPEQTGPVADETESAPDASSDESSDASADTAGE</sequence>
<proteinExistence type="predicted"/>
<keyword evidence="2" id="KW-0812">Transmembrane</keyword>
<feature type="transmembrane region" description="Helical" evidence="2">
    <location>
        <begin position="71"/>
        <end position="91"/>
    </location>
</feature>
<feature type="compositionally biased region" description="Acidic residues" evidence="1">
    <location>
        <begin position="411"/>
        <end position="425"/>
    </location>
</feature>
<keyword evidence="4" id="KW-1185">Reference proteome</keyword>
<feature type="compositionally biased region" description="Acidic residues" evidence="1">
    <location>
        <begin position="39"/>
        <end position="50"/>
    </location>
</feature>
<feature type="compositionally biased region" description="Basic residues" evidence="1">
    <location>
        <begin position="1"/>
        <end position="10"/>
    </location>
</feature>
<dbReference type="Proteomes" id="UP001164963">
    <property type="component" value="Chromosome"/>
</dbReference>
<dbReference type="EMBL" id="CP098740">
    <property type="protein sequence ID" value="UZK55646.1"/>
    <property type="molecule type" value="Genomic_DNA"/>
</dbReference>
<organism evidence="3 4">
    <name type="scientific">Streptomyces drozdowiczii</name>
    <dbReference type="NCBI Taxonomy" id="202862"/>
    <lineage>
        <taxon>Bacteria</taxon>
        <taxon>Bacillati</taxon>
        <taxon>Actinomycetota</taxon>
        <taxon>Actinomycetes</taxon>
        <taxon>Kitasatosporales</taxon>
        <taxon>Streptomycetaceae</taxon>
        <taxon>Streptomyces</taxon>
    </lineage>
</organism>
<feature type="region of interest" description="Disordered" evidence="1">
    <location>
        <begin position="1"/>
        <end position="53"/>
    </location>
</feature>
<name>A0ABY6PU24_9ACTN</name>
<evidence type="ECO:0000313" key="3">
    <source>
        <dbReference type="EMBL" id="UZK55646.1"/>
    </source>
</evidence>
<gene>
    <name evidence="3" type="ORF">NEH16_17300</name>
</gene>
<feature type="region of interest" description="Disordered" evidence="1">
    <location>
        <begin position="394"/>
        <end position="434"/>
    </location>
</feature>
<feature type="compositionally biased region" description="Low complexity" evidence="1">
    <location>
        <begin position="215"/>
        <end position="255"/>
    </location>
</feature>
<evidence type="ECO:0000256" key="1">
    <source>
        <dbReference type="SAM" id="MobiDB-lite"/>
    </source>
</evidence>
<dbReference type="Pfam" id="PF12642">
    <property type="entry name" value="TpcC"/>
    <property type="match status" value="1"/>
</dbReference>
<dbReference type="InterPro" id="IPR024735">
    <property type="entry name" value="TcpC"/>
</dbReference>
<feature type="region of interest" description="Disordered" evidence="1">
    <location>
        <begin position="207"/>
        <end position="255"/>
    </location>
</feature>
<evidence type="ECO:0000256" key="2">
    <source>
        <dbReference type="SAM" id="Phobius"/>
    </source>
</evidence>
<evidence type="ECO:0000313" key="4">
    <source>
        <dbReference type="Proteomes" id="UP001164963"/>
    </source>
</evidence>
<reference evidence="3" key="1">
    <citation type="journal article" date="2022" name="Front. Microbiol.">
        <title>Mirubactin C rescues the lethal effect of cell wall biosynthesis mutations in Bacillus subtilis.</title>
        <authorList>
            <person name="Kepplinger B."/>
            <person name="Wen X."/>
            <person name="Tyler A.R."/>
            <person name="Kim B.Y."/>
            <person name="Brown J."/>
            <person name="Banks P."/>
            <person name="Dashti Y."/>
            <person name="Mackenzie E.S."/>
            <person name="Wills C."/>
            <person name="Kawai Y."/>
            <person name="Waldron K.J."/>
            <person name="Allenby N.E.E."/>
            <person name="Wu L.J."/>
            <person name="Hall M.J."/>
            <person name="Errington J."/>
        </authorList>
    </citation>
    <scope>NUCLEOTIDE SEQUENCE</scope>
    <source>
        <strain evidence="3">MDA8-470</strain>
    </source>
</reference>
<accession>A0ABY6PU24</accession>
<protein>
    <submittedName>
        <fullName evidence="3">Conjugal transfer protein</fullName>
    </submittedName>
</protein>
<keyword evidence="2" id="KW-1133">Transmembrane helix</keyword>
<dbReference type="RefSeq" id="WP_265543460.1">
    <property type="nucleotide sequence ID" value="NZ_CP098740.1"/>
</dbReference>
<keyword evidence="2" id="KW-0472">Membrane</keyword>